<dbReference type="Proteomes" id="UP000463857">
    <property type="component" value="Chromosome"/>
</dbReference>
<name>A0A7L4YQN5_9ACTN</name>
<dbReference type="KEGG" id="eke:EK0264_15000"/>
<dbReference type="OrthoDB" id="3348663at2"/>
<keyword evidence="2" id="KW-1185">Reference proteome</keyword>
<gene>
    <name evidence="1" type="ORF">EK0264_15000</name>
</gene>
<protein>
    <submittedName>
        <fullName evidence="1">Uncharacterized protein</fullName>
    </submittedName>
</protein>
<proteinExistence type="predicted"/>
<dbReference type="EMBL" id="CP047156">
    <property type="protein sequence ID" value="QHC01466.1"/>
    <property type="molecule type" value="Genomic_DNA"/>
</dbReference>
<dbReference type="AlphaFoldDB" id="A0A7L4YQN5"/>
<organism evidence="1 2">
    <name type="scientific">Epidermidibacterium keratini</name>
    <dbReference type="NCBI Taxonomy" id="1891644"/>
    <lineage>
        <taxon>Bacteria</taxon>
        <taxon>Bacillati</taxon>
        <taxon>Actinomycetota</taxon>
        <taxon>Actinomycetes</taxon>
        <taxon>Sporichthyales</taxon>
        <taxon>Sporichthyaceae</taxon>
        <taxon>Epidermidibacterium</taxon>
    </lineage>
</organism>
<dbReference type="RefSeq" id="WP_159546601.1">
    <property type="nucleotide sequence ID" value="NZ_CP047156.1"/>
</dbReference>
<evidence type="ECO:0000313" key="2">
    <source>
        <dbReference type="Proteomes" id="UP000463857"/>
    </source>
</evidence>
<reference evidence="1 2" key="1">
    <citation type="journal article" date="2018" name="Int. J. Syst. Evol. Microbiol.">
        <title>Epidermidibacterium keratini gen. nov., sp. nov., a member of the family Sporichthyaceae, isolated from keratin epidermis.</title>
        <authorList>
            <person name="Lee D.G."/>
            <person name="Trujillo M.E."/>
            <person name="Kang S."/>
            <person name="Nam J.J."/>
            <person name="Kim Y.J."/>
        </authorList>
    </citation>
    <scope>NUCLEOTIDE SEQUENCE [LARGE SCALE GENOMIC DNA]</scope>
    <source>
        <strain evidence="1 2">EPI-7</strain>
    </source>
</reference>
<accession>A0A7L4YQN5</accession>
<sequence length="348" mass="37075">MTDGARAVETGLGKALDALIDGANYSGLREVAVTIDLPDDTRAELAKLLDYAASITALDAEDWGDFADAPGDLGADASAAAVPQDPEATDRGALASLVPTYSVLLDVIDARRRQGNISALLMICHIMSEYFPLLAWESHLGHAADPPQLAAYVAKPGSLWGVDADDKRSRDCAHPLSLRGSLRNAIHVATRNQSWDSEEYARLWRRYLDRDHSRVAEGLAICGRQSAGRPDELRACEKKCPVGSEAPGDREALADKLALAAVFTESDLIALRHSAPVGHGFGVPSESELEHAWKRTWAELTKPWKGQRRNPLEGAVGADGEALPGLGALVSAVAGREVPPAGVLAEVD</sequence>
<dbReference type="InParanoid" id="A0A7L4YQN5"/>
<evidence type="ECO:0000313" key="1">
    <source>
        <dbReference type="EMBL" id="QHC01466.1"/>
    </source>
</evidence>